<keyword evidence="14" id="KW-1185">Reference proteome</keyword>
<evidence type="ECO:0000256" key="11">
    <source>
        <dbReference type="ARBA" id="ARBA00023225"/>
    </source>
</evidence>
<dbReference type="InterPro" id="IPR006135">
    <property type="entry name" value="T3SS_substrate_exporter"/>
</dbReference>
<gene>
    <name evidence="12 13" type="primary">flhB</name>
    <name evidence="13" type="ORF">H8R94_01415</name>
</gene>
<comment type="caution">
    <text evidence="12">Lacks conserved residue(s) required for the propagation of feature annotation.</text>
</comment>
<evidence type="ECO:0000256" key="6">
    <source>
        <dbReference type="ARBA" id="ARBA00022692"/>
    </source>
</evidence>
<reference evidence="13 14" key="1">
    <citation type="submission" date="2020-08" db="EMBL/GenBank/DDBJ databases">
        <title>Genome public.</title>
        <authorList>
            <person name="Liu C."/>
            <person name="Sun Q."/>
        </authorList>
    </citation>
    <scope>NUCLEOTIDE SEQUENCE [LARGE SCALE GENOMIC DNA]</scope>
    <source>
        <strain evidence="13 14">NSJ-9</strain>
    </source>
</reference>
<protein>
    <recommendedName>
        <fullName evidence="3 12">Flagellar biosynthetic protein FlhB</fullName>
    </recommendedName>
</protein>
<dbReference type="Pfam" id="PF01312">
    <property type="entry name" value="Bac_export_2"/>
    <property type="match status" value="1"/>
</dbReference>
<keyword evidence="8 12" id="KW-0653">Protein transport</keyword>
<evidence type="ECO:0000256" key="9">
    <source>
        <dbReference type="ARBA" id="ARBA00022989"/>
    </source>
</evidence>
<accession>A0ABR7GCX1</accession>
<keyword evidence="4 12" id="KW-0813">Transport</keyword>
<keyword evidence="5 12" id="KW-1003">Cell membrane</keyword>
<dbReference type="InterPro" id="IPR029025">
    <property type="entry name" value="T3SS_substrate_exporter_C"/>
</dbReference>
<keyword evidence="13" id="KW-0282">Flagellum</keyword>
<name>A0ABR7GCX1_9FIRM</name>
<evidence type="ECO:0000256" key="2">
    <source>
        <dbReference type="ARBA" id="ARBA00010690"/>
    </source>
</evidence>
<keyword evidence="6 12" id="KW-0812">Transmembrane</keyword>
<evidence type="ECO:0000313" key="13">
    <source>
        <dbReference type="EMBL" id="MBC5685283.1"/>
    </source>
</evidence>
<keyword evidence="13" id="KW-0966">Cell projection</keyword>
<dbReference type="Gene3D" id="3.40.1690.10">
    <property type="entry name" value="secretion proteins EscU"/>
    <property type="match status" value="1"/>
</dbReference>
<evidence type="ECO:0000256" key="5">
    <source>
        <dbReference type="ARBA" id="ARBA00022475"/>
    </source>
</evidence>
<sequence length="365" mass="40893">MSYDLQWFAQDGPGGEKTEPATSKKLKDAREEGKVARSQELNSAAMLIALFLSLRIFVSYLGEGFISVFHLFYGMIPDVVDTQRDGMTVQAASGLLNQGYLQLLRLAAPFLAAGLVVAIVISIVQVGWQVSTKPLEPKLDKFNPVNGFKRIFSKDSLFNLLMSILKIVLVFYVAYTCIKGQANNLFILYEIPLNQAISLIGDIIIDTGLRISLCYLVVGLADYIYQRHRFNEDMKMTKQEVKDEYKNTEGDPQIKGQQRQRMREASQRRMMQDVPKADVVITNPTHIAVAIRYDAEIENAPTVVAKGEDYLAAKIKETAKENGVEIMENKPLARALYATVEVGEQIPPELYQAVAEILALVYSKR</sequence>
<comment type="subcellular location">
    <subcellularLocation>
        <location evidence="1">Cell membrane</location>
        <topology evidence="1">Multi-pass membrane protein</topology>
    </subcellularLocation>
</comment>
<keyword evidence="11 12" id="KW-1006">Bacterial flagellum protein export</keyword>
<dbReference type="PANTHER" id="PTHR30531">
    <property type="entry name" value="FLAGELLAR BIOSYNTHETIC PROTEIN FLHB"/>
    <property type="match status" value="1"/>
</dbReference>
<keyword evidence="13" id="KW-0969">Cilium</keyword>
<organism evidence="13 14">
    <name type="scientific">Roseburia lenta</name>
    <dbReference type="NCBI Taxonomy" id="2763061"/>
    <lineage>
        <taxon>Bacteria</taxon>
        <taxon>Bacillati</taxon>
        <taxon>Bacillota</taxon>
        <taxon>Clostridia</taxon>
        <taxon>Lachnospirales</taxon>
        <taxon>Lachnospiraceae</taxon>
        <taxon>Roseburia</taxon>
    </lineage>
</organism>
<dbReference type="Gene3D" id="6.10.250.2080">
    <property type="match status" value="1"/>
</dbReference>
<dbReference type="InterPro" id="IPR006136">
    <property type="entry name" value="FlhB"/>
</dbReference>
<keyword evidence="9 12" id="KW-1133">Transmembrane helix</keyword>
<evidence type="ECO:0000256" key="8">
    <source>
        <dbReference type="ARBA" id="ARBA00022927"/>
    </source>
</evidence>
<evidence type="ECO:0000313" key="14">
    <source>
        <dbReference type="Proteomes" id="UP000643810"/>
    </source>
</evidence>
<comment type="similarity">
    <text evidence="2 12">Belongs to the type III secretion exporter family.</text>
</comment>
<comment type="function">
    <text evidence="12">Required for formation of the rod structure in the basal body of the flagellar apparatus. Together with FliI and FliH, may constitute the export apparatus of flagellin.</text>
</comment>
<feature type="transmembrane region" description="Helical" evidence="12">
    <location>
        <begin position="106"/>
        <end position="128"/>
    </location>
</feature>
<keyword evidence="10 12" id="KW-0472">Membrane</keyword>
<feature type="transmembrane region" description="Helical" evidence="12">
    <location>
        <begin position="44"/>
        <end position="73"/>
    </location>
</feature>
<comment type="caution">
    <text evidence="13">The sequence shown here is derived from an EMBL/GenBank/DDBJ whole genome shotgun (WGS) entry which is preliminary data.</text>
</comment>
<evidence type="ECO:0000256" key="1">
    <source>
        <dbReference type="ARBA" id="ARBA00004651"/>
    </source>
</evidence>
<evidence type="ECO:0000256" key="10">
    <source>
        <dbReference type="ARBA" id="ARBA00023136"/>
    </source>
</evidence>
<dbReference type="SUPFAM" id="SSF160544">
    <property type="entry name" value="EscU C-terminal domain-like"/>
    <property type="match status" value="1"/>
</dbReference>
<dbReference type="PANTHER" id="PTHR30531:SF12">
    <property type="entry name" value="FLAGELLAR BIOSYNTHETIC PROTEIN FLHB"/>
    <property type="match status" value="1"/>
</dbReference>
<evidence type="ECO:0000256" key="4">
    <source>
        <dbReference type="ARBA" id="ARBA00022448"/>
    </source>
</evidence>
<proteinExistence type="inferred from homology"/>
<evidence type="ECO:0000256" key="3">
    <source>
        <dbReference type="ARBA" id="ARBA00021622"/>
    </source>
</evidence>
<evidence type="ECO:0000256" key="12">
    <source>
        <dbReference type="RuleBase" id="RU364091"/>
    </source>
</evidence>
<dbReference type="NCBIfam" id="TIGR00328">
    <property type="entry name" value="flhB"/>
    <property type="match status" value="1"/>
</dbReference>
<keyword evidence="7 12" id="KW-1005">Bacterial flagellum biogenesis</keyword>
<evidence type="ECO:0000256" key="7">
    <source>
        <dbReference type="ARBA" id="ARBA00022795"/>
    </source>
</evidence>
<dbReference type="EMBL" id="JACOPG010000001">
    <property type="protein sequence ID" value="MBC5685283.1"/>
    <property type="molecule type" value="Genomic_DNA"/>
</dbReference>
<dbReference type="Proteomes" id="UP000643810">
    <property type="component" value="Unassembled WGS sequence"/>
</dbReference>
<dbReference type="PRINTS" id="PR00950">
    <property type="entry name" value="TYPE3IMSPROT"/>
</dbReference>
<feature type="transmembrane region" description="Helical" evidence="12">
    <location>
        <begin position="157"/>
        <end position="175"/>
    </location>
</feature>